<dbReference type="SUPFAM" id="SSF50249">
    <property type="entry name" value="Nucleic acid-binding proteins"/>
    <property type="match status" value="1"/>
</dbReference>
<dbReference type="Pfam" id="PF00436">
    <property type="entry name" value="SSB"/>
    <property type="match status" value="1"/>
</dbReference>
<feature type="compositionally biased region" description="Polar residues" evidence="3">
    <location>
        <begin position="180"/>
        <end position="189"/>
    </location>
</feature>
<evidence type="ECO:0000313" key="4">
    <source>
        <dbReference type="EMBL" id="OSG88682.1"/>
    </source>
</evidence>
<reference evidence="4 5" key="1">
    <citation type="journal article" date="2016" name="Sci. Rep.">
        <title>Evaluation of genetic diversity among strains of the human gut commensal Bifidobacterium adolescentis.</title>
        <authorList>
            <person name="Duranti S."/>
            <person name="Milani C."/>
            <person name="Lugli G.A."/>
            <person name="Mancabelli L."/>
            <person name="Turroni F."/>
            <person name="Ferrario C."/>
            <person name="Mangifesta M."/>
            <person name="Viappiani A."/>
            <person name="Sanchez B."/>
            <person name="Margolles A."/>
            <person name="van Sinderen D."/>
            <person name="Ventura M."/>
        </authorList>
    </citation>
    <scope>NUCLEOTIDE SEQUENCE [LARGE SCALE GENOMIC DNA]</scope>
    <source>
        <strain evidence="4 5">487B</strain>
    </source>
</reference>
<dbReference type="EMBL" id="LNKD01000001">
    <property type="protein sequence ID" value="OSG88682.1"/>
    <property type="molecule type" value="Genomic_DNA"/>
</dbReference>
<feature type="compositionally biased region" description="Low complexity" evidence="3">
    <location>
        <begin position="142"/>
        <end position="156"/>
    </location>
</feature>
<dbReference type="CDD" id="cd04496">
    <property type="entry name" value="SSB_OBF"/>
    <property type="match status" value="1"/>
</dbReference>
<dbReference type="InterPro" id="IPR012340">
    <property type="entry name" value="NA-bd_OB-fold"/>
</dbReference>
<evidence type="ECO:0000313" key="5">
    <source>
        <dbReference type="Proteomes" id="UP000193377"/>
    </source>
</evidence>
<protein>
    <submittedName>
        <fullName evidence="4">Single-strand DNA binding protein</fullName>
    </submittedName>
</protein>
<name>A0A1X2Z2Q2_BIFAD</name>
<keyword evidence="1 2" id="KW-0238">DNA-binding</keyword>
<dbReference type="Gene3D" id="2.40.50.140">
    <property type="entry name" value="Nucleic acid-binding proteins"/>
    <property type="match status" value="1"/>
</dbReference>
<dbReference type="GO" id="GO:0003697">
    <property type="term" value="F:single-stranded DNA binding"/>
    <property type="evidence" value="ECO:0007669"/>
    <property type="project" value="InterPro"/>
</dbReference>
<gene>
    <name evidence="4" type="ORF">B0487_1601</name>
</gene>
<comment type="caution">
    <text evidence="4">The sequence shown here is derived from an EMBL/GenBank/DDBJ whole genome shotgun (WGS) entry which is preliminary data.</text>
</comment>
<dbReference type="PROSITE" id="PS50935">
    <property type="entry name" value="SSB"/>
    <property type="match status" value="1"/>
</dbReference>
<evidence type="ECO:0000256" key="2">
    <source>
        <dbReference type="PROSITE-ProRule" id="PRU00252"/>
    </source>
</evidence>
<dbReference type="AlphaFoldDB" id="A0A1X2Z2Q2"/>
<dbReference type="RefSeq" id="WP_085393287.1">
    <property type="nucleotide sequence ID" value="NZ_LNKD01000001.1"/>
</dbReference>
<evidence type="ECO:0000256" key="3">
    <source>
        <dbReference type="SAM" id="MobiDB-lite"/>
    </source>
</evidence>
<accession>A0A1X2Z2Q2</accession>
<evidence type="ECO:0000256" key="1">
    <source>
        <dbReference type="ARBA" id="ARBA00023125"/>
    </source>
</evidence>
<dbReference type="Proteomes" id="UP000193377">
    <property type="component" value="Unassembled WGS sequence"/>
</dbReference>
<dbReference type="InterPro" id="IPR000424">
    <property type="entry name" value="Primosome_PriB/ssb"/>
</dbReference>
<organism evidence="4 5">
    <name type="scientific">Bifidobacterium adolescentis</name>
    <dbReference type="NCBI Taxonomy" id="1680"/>
    <lineage>
        <taxon>Bacteria</taxon>
        <taxon>Bacillati</taxon>
        <taxon>Actinomycetota</taxon>
        <taxon>Actinomycetes</taxon>
        <taxon>Bifidobacteriales</taxon>
        <taxon>Bifidobacteriaceae</taxon>
        <taxon>Bifidobacterium</taxon>
    </lineage>
</organism>
<feature type="region of interest" description="Disordered" evidence="3">
    <location>
        <begin position="116"/>
        <end position="189"/>
    </location>
</feature>
<feature type="region of interest" description="Disordered" evidence="3">
    <location>
        <begin position="1"/>
        <end position="21"/>
    </location>
</feature>
<sequence length="189" mass="20884">MPIPSTTLEGRLTDDPQRNQRNPNLVEFSIAEGTRYQDKKTGEWKDGQTLFARCKVWDTTLGNNIMNTLRKGMDVVALADVKQNSWTDQQTGQKRSMVEFTVTNIGVGLRHATAQVMPNPKRNGGYDGGNHANVPQNNGQTFQNPNNPPVFQNPNNYGADNFQPAASNDPWGAPMGNPAPVSQNDEPEF</sequence>
<proteinExistence type="predicted"/>